<reference evidence="1 2" key="1">
    <citation type="submission" date="2016-03" db="EMBL/GenBank/DDBJ databases">
        <authorList>
            <person name="Ploux O."/>
        </authorList>
    </citation>
    <scope>NUCLEOTIDE SEQUENCE [LARGE SCALE GENOMIC DNA]</scope>
    <source>
        <strain evidence="1 2">R-45378</strain>
    </source>
</reference>
<dbReference type="Gene3D" id="3.30.2020.10">
    <property type="entry name" value="NE0471-like N-terminal domain"/>
    <property type="match status" value="1"/>
</dbReference>
<sequence>MNQCLTCFNVIDAKITKHLEFVVTFADGLSGAVKILPSHLYGVFEKLKDPQFFNRLEIADGFVAWPDEIDLAPDAMYQAIKENGEWVLK</sequence>
<evidence type="ECO:0000313" key="1">
    <source>
        <dbReference type="EMBL" id="OAI17073.1"/>
    </source>
</evidence>
<comment type="caution">
    <text evidence="1">The sequence shown here is derived from an EMBL/GenBank/DDBJ whole genome shotgun (WGS) entry which is preliminary data.</text>
</comment>
<dbReference type="Proteomes" id="UP000077857">
    <property type="component" value="Unassembled WGS sequence"/>
</dbReference>
<dbReference type="Pfam" id="PF10387">
    <property type="entry name" value="DUF2442"/>
    <property type="match status" value="1"/>
</dbReference>
<dbReference type="RefSeq" id="WP_064040315.1">
    <property type="nucleotide sequence ID" value="NZ_LUUJ01000070.1"/>
</dbReference>
<protein>
    <recommendedName>
        <fullName evidence="3">DUF2442 domain-containing protein</fullName>
    </recommendedName>
</protein>
<gene>
    <name evidence="1" type="ORF">A1507_11230</name>
</gene>
<evidence type="ECO:0000313" key="2">
    <source>
        <dbReference type="Proteomes" id="UP000077857"/>
    </source>
</evidence>
<dbReference type="EMBL" id="LUUJ01000070">
    <property type="protein sequence ID" value="OAI17073.1"/>
    <property type="molecule type" value="Genomic_DNA"/>
</dbReference>
<accession>A0A177NHY9</accession>
<organism evidence="1 2">
    <name type="scientific">Methylomonas koyamae</name>
    <dbReference type="NCBI Taxonomy" id="702114"/>
    <lineage>
        <taxon>Bacteria</taxon>
        <taxon>Pseudomonadati</taxon>
        <taxon>Pseudomonadota</taxon>
        <taxon>Gammaproteobacteria</taxon>
        <taxon>Methylococcales</taxon>
        <taxon>Methylococcaceae</taxon>
        <taxon>Methylomonas</taxon>
    </lineage>
</organism>
<proteinExistence type="predicted"/>
<name>A0A177NHY9_9GAMM</name>
<dbReference type="AlphaFoldDB" id="A0A177NHY9"/>
<evidence type="ECO:0008006" key="3">
    <source>
        <dbReference type="Google" id="ProtNLM"/>
    </source>
</evidence>
<dbReference type="InterPro" id="IPR036782">
    <property type="entry name" value="NE0471-like_N"/>
</dbReference>
<dbReference type="OrthoDB" id="9803723at2"/>
<dbReference type="InterPro" id="IPR018841">
    <property type="entry name" value="DUF2442"/>
</dbReference>
<dbReference type="SUPFAM" id="SSF143880">
    <property type="entry name" value="NE0471 N-terminal domain-like"/>
    <property type="match status" value="1"/>
</dbReference>